<feature type="transmembrane region" description="Helical" evidence="1">
    <location>
        <begin position="203"/>
        <end position="221"/>
    </location>
</feature>
<feature type="transmembrane region" description="Helical" evidence="1">
    <location>
        <begin position="172"/>
        <end position="191"/>
    </location>
</feature>
<feature type="transmembrane region" description="Helical" evidence="1">
    <location>
        <begin position="132"/>
        <end position="152"/>
    </location>
</feature>
<evidence type="ECO:0008006" key="4">
    <source>
        <dbReference type="Google" id="ProtNLM"/>
    </source>
</evidence>
<feature type="transmembrane region" description="Helical" evidence="1">
    <location>
        <begin position="72"/>
        <end position="93"/>
    </location>
</feature>
<feature type="transmembrane region" description="Helical" evidence="1">
    <location>
        <begin position="6"/>
        <end position="25"/>
    </location>
</feature>
<feature type="transmembrane region" description="Helical" evidence="1">
    <location>
        <begin position="241"/>
        <end position="267"/>
    </location>
</feature>
<keyword evidence="1" id="KW-1133">Transmembrane helix</keyword>
<organism evidence="2 3">
    <name type="scientific">Elstera cyanobacteriorum</name>
    <dbReference type="NCBI Taxonomy" id="2022747"/>
    <lineage>
        <taxon>Bacteria</taxon>
        <taxon>Pseudomonadati</taxon>
        <taxon>Pseudomonadota</taxon>
        <taxon>Alphaproteobacteria</taxon>
        <taxon>Rhodospirillales</taxon>
        <taxon>Rhodospirillaceae</taxon>
        <taxon>Elstera</taxon>
    </lineage>
</organism>
<feature type="transmembrane region" description="Helical" evidence="1">
    <location>
        <begin position="105"/>
        <end position="126"/>
    </location>
</feature>
<evidence type="ECO:0000313" key="3">
    <source>
        <dbReference type="Proteomes" id="UP000216361"/>
    </source>
</evidence>
<keyword evidence="1" id="KW-0472">Membrane</keyword>
<gene>
    <name evidence="2" type="ORF">CHR90_06085</name>
</gene>
<comment type="caution">
    <text evidence="2">The sequence shown here is derived from an EMBL/GenBank/DDBJ whole genome shotgun (WGS) entry which is preliminary data.</text>
</comment>
<keyword evidence="1" id="KW-0812">Transmembrane</keyword>
<reference evidence="2 3" key="1">
    <citation type="submission" date="2017-07" db="EMBL/GenBank/DDBJ databases">
        <title>Elstera cyanobacteriorum sp. nov., a novel bacterium isolated from cyanobacterial aggregates in a eutrophic lake.</title>
        <authorList>
            <person name="Cai H."/>
        </authorList>
    </citation>
    <scope>NUCLEOTIDE SEQUENCE [LARGE SCALE GENOMIC DNA]</scope>
    <source>
        <strain evidence="2 3">TH019</strain>
    </source>
</reference>
<keyword evidence="3" id="KW-1185">Reference proteome</keyword>
<sequence>MSADLYGGVELALSVAGLLGNAVGLGVPQATARLRLLLGHERVTDLLALAFLLSATPLVLASMAAAVATPLWIVPLTLVFAAIYGAQYNLSFWARAEGQKFISTWVDNGTLVLIGIGAGLLTVLQITPDMSASLYGLWAIALLLVMGGAITLHRFRIPGLWINWRKAMREGLPLLATGLVLAAFVAAPRLLAGRFLSLADVGALALAARLCLLLLIVYQLLMTWNFRNFYIWPADRCDKVLSAILIGLAGLGCLVMLVWPLVAPVIAPDFPDLSRLTVGLVAGQTVLWAALALFENSLGRQGLGMKAAPTLLLVGLFAWGVIELVMLFVPVTSHRIALAGIGLMAAGVTVQWGLLYRSGMCLPRSGAALASAALPAILAVLIER</sequence>
<feature type="transmembrane region" description="Helical" evidence="1">
    <location>
        <begin position="46"/>
        <end position="66"/>
    </location>
</feature>
<protein>
    <recommendedName>
        <fullName evidence="4">Polysaccharide biosynthesis protein C-terminal domain-containing protein</fullName>
    </recommendedName>
</protein>
<proteinExistence type="predicted"/>
<accession>A0A255XTV9</accession>
<feature type="transmembrane region" description="Helical" evidence="1">
    <location>
        <begin position="306"/>
        <end position="329"/>
    </location>
</feature>
<dbReference type="Proteomes" id="UP000216361">
    <property type="component" value="Unassembled WGS sequence"/>
</dbReference>
<evidence type="ECO:0000313" key="2">
    <source>
        <dbReference type="EMBL" id="OYQ19690.1"/>
    </source>
</evidence>
<name>A0A255XTV9_9PROT</name>
<dbReference type="AlphaFoldDB" id="A0A255XTV9"/>
<evidence type="ECO:0000256" key="1">
    <source>
        <dbReference type="SAM" id="Phobius"/>
    </source>
</evidence>
<dbReference type="EMBL" id="NOXS01000030">
    <property type="protein sequence ID" value="OYQ19690.1"/>
    <property type="molecule type" value="Genomic_DNA"/>
</dbReference>
<feature type="transmembrane region" description="Helical" evidence="1">
    <location>
        <begin position="366"/>
        <end position="382"/>
    </location>
</feature>
<feature type="transmembrane region" description="Helical" evidence="1">
    <location>
        <begin position="335"/>
        <end position="354"/>
    </location>
</feature>